<keyword evidence="2" id="KW-0329">Glyoxylate bypass</keyword>
<dbReference type="GO" id="GO:0006097">
    <property type="term" value="P:glyoxylate cycle"/>
    <property type="evidence" value="ECO:0007669"/>
    <property type="project" value="UniProtKB-KW"/>
</dbReference>
<evidence type="ECO:0000256" key="4">
    <source>
        <dbReference type="ARBA" id="ARBA00022723"/>
    </source>
</evidence>
<evidence type="ECO:0000256" key="2">
    <source>
        <dbReference type="ARBA" id="ARBA00022435"/>
    </source>
</evidence>
<dbReference type="NCBIfam" id="TIGR00178">
    <property type="entry name" value="monomer_idh"/>
    <property type="match status" value="1"/>
</dbReference>
<dbReference type="AlphaFoldDB" id="A0AAD7XTK4"/>
<keyword evidence="3" id="KW-0816">Tricarboxylic acid cycle</keyword>
<accession>A0AAD7XTK4</accession>
<keyword evidence="7" id="KW-0521">NADP</keyword>
<feature type="domain" description="EF-hand" evidence="9">
    <location>
        <begin position="96"/>
        <end position="131"/>
    </location>
</feature>
<evidence type="ECO:0000313" key="10">
    <source>
        <dbReference type="EMBL" id="KAJ8612154.1"/>
    </source>
</evidence>
<reference evidence="10" key="1">
    <citation type="submission" date="2023-01" db="EMBL/GenBank/DDBJ databases">
        <title>Metagenome sequencing of chrysophaentin producing Chrysophaeum taylorii.</title>
        <authorList>
            <person name="Davison J."/>
            <person name="Bewley C."/>
        </authorList>
    </citation>
    <scope>NUCLEOTIDE SEQUENCE</scope>
    <source>
        <strain evidence="10">NIES-1699</strain>
    </source>
</reference>
<dbReference type="GO" id="GO:0004450">
    <property type="term" value="F:isocitrate dehydrogenase (NADP+) activity"/>
    <property type="evidence" value="ECO:0007669"/>
    <property type="project" value="InterPro"/>
</dbReference>
<dbReference type="PANTHER" id="PTHR36999">
    <property type="entry name" value="ISOCITRATE DEHYDROGENASE [NADP]"/>
    <property type="match status" value="1"/>
</dbReference>
<dbReference type="GO" id="GO:0005509">
    <property type="term" value="F:calcium ion binding"/>
    <property type="evidence" value="ECO:0007669"/>
    <property type="project" value="InterPro"/>
</dbReference>
<dbReference type="SMART" id="SM00054">
    <property type="entry name" value="EFh"/>
    <property type="match status" value="2"/>
</dbReference>
<comment type="cofactor">
    <cofactor evidence="1">
        <name>Mg(2+)</name>
        <dbReference type="ChEBI" id="CHEBI:18420"/>
    </cofactor>
</comment>
<dbReference type="Pfam" id="PF03971">
    <property type="entry name" value="IDH"/>
    <property type="match status" value="1"/>
</dbReference>
<evidence type="ECO:0000256" key="8">
    <source>
        <dbReference type="ARBA" id="ARBA00023002"/>
    </source>
</evidence>
<evidence type="ECO:0000256" key="7">
    <source>
        <dbReference type="ARBA" id="ARBA00022857"/>
    </source>
</evidence>
<comment type="caution">
    <text evidence="10">The sequence shown here is derived from an EMBL/GenBank/DDBJ whole genome shotgun (WGS) entry which is preliminary data.</text>
</comment>
<keyword evidence="6" id="KW-0460">Magnesium</keyword>
<dbReference type="PANTHER" id="PTHR36999:SF1">
    <property type="entry name" value="ISOCITRATE DEHYDROGENASE (NADP(+))"/>
    <property type="match status" value="1"/>
</dbReference>
<evidence type="ECO:0000256" key="6">
    <source>
        <dbReference type="ARBA" id="ARBA00022842"/>
    </source>
</evidence>
<organism evidence="10 11">
    <name type="scientific">Chrysophaeum taylorii</name>
    <dbReference type="NCBI Taxonomy" id="2483200"/>
    <lineage>
        <taxon>Eukaryota</taxon>
        <taxon>Sar</taxon>
        <taxon>Stramenopiles</taxon>
        <taxon>Ochrophyta</taxon>
        <taxon>Pelagophyceae</taxon>
        <taxon>Pelagomonadales</taxon>
        <taxon>Pelagomonadaceae</taxon>
        <taxon>Chrysophaeum</taxon>
    </lineage>
</organism>
<keyword evidence="11" id="KW-1185">Reference proteome</keyword>
<sequence>MRPQALVGLGAMQARGSRGLAMRCVTRRWFHQQRRWLSDGGGRAESVSKVVEERANMAKRELAILAEAFMRYDGDASGALDRGEIEHALEDLEIPSDEVFVDALFNQLDKNKDGTVSIQEWLDNLPPGTRIRIVGKYGEGTGSALDEYRAVRLEVPTVDLVYTYTDEAPALATHSLLPIARAFTETASGVSIQLRDISLAGRILANFPDFLSEAQRASDELSTLGNLVKTPKASIIKLPNISASIPQLEGAIAELQSKGFGVPTYPKTVSSQDDEAIRARYAKVLGSAVNPVLREGNSDRRVAAPVKEFARLNPHSMGAWSPESKSHVAHMSEGDFYGSEQSYVVPFDSSNDSKDANVVRIEFEAAASEDGGSTVEVLKARTALQPGEVIDGSRMSVKKLAEFYKREIDDAKASDVLFSLHLKATMMKVSDPIMFGHAVKVFYRDTFAKHADTFAKIGVEPKNGLGDVYAKLALLDDDEEKAQIHKELEECLTECDHVRPKLAMVDSDRGITNLHVPSDIIIDASVPAAIRESGKMWGPDGELHDAKFVIPDRCYATSYQQVMDHCKKHGAFDPTCMGSVSNVGLMAQKAEEYGSHDKTFEAPGDGKIRVVERSTNTVLMEHEVEKGDIWRMCQTRDSPVQDWVKLGLNRARMTGAPAIFWLDKDRAHDRSLITKVEKYLKDHDTTGLDISVMAPQDAMKTTLERSRAGLDTISVTGNVLRDYLTDLFPILELGTSAKMLSIVPLLAGGGLFETGAGGSAPKHVQQLVKNNHLRWDSLGEFLALAVALEDLANKTANAGAALAAKTLNEATGNILKNNKSPKRKPKQLDNRGSHYYLAKYWAQALADQTDDLAVAKLMQPVAQALTDNEHTILAEIQAGAGDSVDLGGYYKFDAESADKVMRPSPTFNAIIDDLLVAAKASHEDRLVA</sequence>
<dbReference type="PROSITE" id="PS50222">
    <property type="entry name" value="EF_HAND_2"/>
    <property type="match status" value="2"/>
</dbReference>
<dbReference type="Gene3D" id="1.10.238.10">
    <property type="entry name" value="EF-hand"/>
    <property type="match status" value="1"/>
</dbReference>
<dbReference type="InterPro" id="IPR011992">
    <property type="entry name" value="EF-hand-dom_pair"/>
</dbReference>
<dbReference type="CDD" id="cd00051">
    <property type="entry name" value="EFh"/>
    <property type="match status" value="1"/>
</dbReference>
<dbReference type="GO" id="GO:0006099">
    <property type="term" value="P:tricarboxylic acid cycle"/>
    <property type="evidence" value="ECO:0007669"/>
    <property type="project" value="UniProtKB-KW"/>
</dbReference>
<dbReference type="Pfam" id="PF13499">
    <property type="entry name" value="EF-hand_7"/>
    <property type="match status" value="1"/>
</dbReference>
<dbReference type="InterPro" id="IPR004436">
    <property type="entry name" value="Isocitrate_DH_NADP_mono"/>
</dbReference>
<dbReference type="EMBL" id="JAQMWT010000057">
    <property type="protein sequence ID" value="KAJ8612154.1"/>
    <property type="molecule type" value="Genomic_DNA"/>
</dbReference>
<gene>
    <name evidence="10" type="ORF">CTAYLR_002477</name>
</gene>
<dbReference type="PROSITE" id="PS00018">
    <property type="entry name" value="EF_HAND_1"/>
    <property type="match status" value="2"/>
</dbReference>
<keyword evidence="4" id="KW-0479">Metal-binding</keyword>
<keyword evidence="5" id="KW-0106">Calcium</keyword>
<evidence type="ECO:0000256" key="5">
    <source>
        <dbReference type="ARBA" id="ARBA00022837"/>
    </source>
</evidence>
<evidence type="ECO:0000259" key="9">
    <source>
        <dbReference type="PROSITE" id="PS50222"/>
    </source>
</evidence>
<dbReference type="SUPFAM" id="SSF47473">
    <property type="entry name" value="EF-hand"/>
    <property type="match status" value="1"/>
</dbReference>
<dbReference type="InterPro" id="IPR018247">
    <property type="entry name" value="EF_Hand_1_Ca_BS"/>
</dbReference>
<evidence type="ECO:0000313" key="11">
    <source>
        <dbReference type="Proteomes" id="UP001230188"/>
    </source>
</evidence>
<evidence type="ECO:0000256" key="1">
    <source>
        <dbReference type="ARBA" id="ARBA00001946"/>
    </source>
</evidence>
<dbReference type="SUPFAM" id="SSF53659">
    <property type="entry name" value="Isocitrate/Isopropylmalate dehydrogenase-like"/>
    <property type="match status" value="1"/>
</dbReference>
<name>A0AAD7XTK4_9STRA</name>
<evidence type="ECO:0000256" key="3">
    <source>
        <dbReference type="ARBA" id="ARBA00022532"/>
    </source>
</evidence>
<dbReference type="Proteomes" id="UP001230188">
    <property type="component" value="Unassembled WGS sequence"/>
</dbReference>
<feature type="domain" description="EF-hand" evidence="9">
    <location>
        <begin position="60"/>
        <end position="95"/>
    </location>
</feature>
<dbReference type="InterPro" id="IPR002048">
    <property type="entry name" value="EF_hand_dom"/>
</dbReference>
<keyword evidence="8" id="KW-0560">Oxidoreductase</keyword>
<proteinExistence type="predicted"/>
<protein>
    <recommendedName>
        <fullName evidence="9">EF-hand domain-containing protein</fullName>
    </recommendedName>
</protein>